<feature type="region of interest" description="Disordered" evidence="1">
    <location>
        <begin position="54"/>
        <end position="80"/>
    </location>
</feature>
<sequence length="422" mass="45973">MNDSMFHGLRADRTPEWPPSPVRLIGALLSGAHQLQSGDERTRAVAAIQDLSETPPPVIRAPNSVSLDHPSTYTEKSAPPTSKITANELKAFLDLTALSGLSTSSRTQKPTTGRLLSAPMIVYDIGDLPTETITGLRLAATSVGYFGRSQDHAVVSIEVDSPVIEGGIYERYIPEFSADGRTRGWTPGTVDWFDRRHDAIMLNPGRPLPSDAGAFRSLSYRPHGPGSPASAAPAEAELTPVLFSRTIRPSDVHRILRRLSADDTTEMFPLVSFNVRYPKCYGVAVRGHVTDRLAAADRIHEELGSLTSEEPSNRLFEQYSRMRPSRLWVTATPIRAFGHRFALADILASAVGAPVEVLAADTRPLDAWQQKFPDLDLTDGLSQWFVKFTTADDVEAPLRVGAELTRGFGLCVPIPGKANTAQ</sequence>
<dbReference type="NCBIfam" id="TIGR02165">
    <property type="entry name" value="cas5_6_GSU0054"/>
    <property type="match status" value="1"/>
</dbReference>
<evidence type="ECO:0000313" key="2">
    <source>
        <dbReference type="EMBL" id="MBB4134504.1"/>
    </source>
</evidence>
<dbReference type="AlphaFoldDB" id="A0A840EW08"/>
<organism evidence="2 3">
    <name type="scientific">Gordonia humi</name>
    <dbReference type="NCBI Taxonomy" id="686429"/>
    <lineage>
        <taxon>Bacteria</taxon>
        <taxon>Bacillati</taxon>
        <taxon>Actinomycetota</taxon>
        <taxon>Actinomycetes</taxon>
        <taxon>Mycobacteriales</taxon>
        <taxon>Gordoniaceae</taxon>
        <taxon>Gordonia</taxon>
    </lineage>
</organism>
<dbReference type="EMBL" id="JACIFP010000001">
    <property type="protein sequence ID" value="MBB4134504.1"/>
    <property type="molecule type" value="Genomic_DNA"/>
</dbReference>
<reference evidence="2 3" key="1">
    <citation type="submission" date="2020-08" db="EMBL/GenBank/DDBJ databases">
        <title>Sequencing the genomes of 1000 actinobacteria strains.</title>
        <authorList>
            <person name="Klenk H.-P."/>
        </authorList>
    </citation>
    <scope>NUCLEOTIDE SEQUENCE [LARGE SCALE GENOMIC DNA]</scope>
    <source>
        <strain evidence="2 3">DSM 45298</strain>
    </source>
</reference>
<keyword evidence="3" id="KW-1185">Reference proteome</keyword>
<protein>
    <submittedName>
        <fullName evidence="2">CRISPR-associated protein Csb2</fullName>
    </submittedName>
</protein>
<proteinExistence type="predicted"/>
<dbReference type="InterPro" id="IPR019089">
    <property type="entry name" value="Cas_GSU0054"/>
</dbReference>
<evidence type="ECO:0000256" key="1">
    <source>
        <dbReference type="SAM" id="MobiDB-lite"/>
    </source>
</evidence>
<evidence type="ECO:0000313" key="3">
    <source>
        <dbReference type="Proteomes" id="UP000551501"/>
    </source>
</evidence>
<gene>
    <name evidence="2" type="ORF">BKA16_001056</name>
</gene>
<accession>A0A840EW08</accession>
<dbReference type="Proteomes" id="UP000551501">
    <property type="component" value="Unassembled WGS sequence"/>
</dbReference>
<comment type="caution">
    <text evidence="2">The sequence shown here is derived from an EMBL/GenBank/DDBJ whole genome shotgun (WGS) entry which is preliminary data.</text>
</comment>
<name>A0A840EW08_9ACTN</name>
<feature type="compositionally biased region" description="Polar residues" evidence="1">
    <location>
        <begin position="63"/>
        <end position="80"/>
    </location>
</feature>